<keyword evidence="2 3" id="KW-0694">RNA-binding</keyword>
<evidence type="ECO:0000256" key="4">
    <source>
        <dbReference type="SAM" id="MobiDB-lite"/>
    </source>
</evidence>
<gene>
    <name evidence="6" type="ORF">Vretimale_15398</name>
</gene>
<evidence type="ECO:0000256" key="1">
    <source>
        <dbReference type="ARBA" id="ARBA00022737"/>
    </source>
</evidence>
<proteinExistence type="predicted"/>
<dbReference type="PROSITE" id="PS50102">
    <property type="entry name" value="RRM"/>
    <property type="match status" value="2"/>
</dbReference>
<dbReference type="Gene3D" id="3.30.70.330">
    <property type="match status" value="2"/>
</dbReference>
<protein>
    <recommendedName>
        <fullName evidence="5">RRM domain-containing protein</fullName>
    </recommendedName>
</protein>
<feature type="region of interest" description="Disordered" evidence="4">
    <location>
        <begin position="469"/>
        <end position="497"/>
    </location>
</feature>
<evidence type="ECO:0000256" key="3">
    <source>
        <dbReference type="PROSITE-ProRule" id="PRU00176"/>
    </source>
</evidence>
<reference evidence="6" key="1">
    <citation type="journal article" date="2021" name="Proc. Natl. Acad. Sci. U.S.A.">
        <title>Three genomes in the algal genus Volvox reveal the fate of a haploid sex-determining region after a transition to homothallism.</title>
        <authorList>
            <person name="Yamamoto K."/>
            <person name="Hamaji T."/>
            <person name="Kawai-Toyooka H."/>
            <person name="Matsuzaki R."/>
            <person name="Takahashi F."/>
            <person name="Nishimura Y."/>
            <person name="Kawachi M."/>
            <person name="Noguchi H."/>
            <person name="Minakuchi Y."/>
            <person name="Umen J.G."/>
            <person name="Toyoda A."/>
            <person name="Nozaki H."/>
        </authorList>
    </citation>
    <scope>NUCLEOTIDE SEQUENCE</scope>
    <source>
        <strain evidence="6">NIES-3785</strain>
    </source>
</reference>
<dbReference type="InterPro" id="IPR000504">
    <property type="entry name" value="RRM_dom"/>
</dbReference>
<dbReference type="InterPro" id="IPR012677">
    <property type="entry name" value="Nucleotide-bd_a/b_plait_sf"/>
</dbReference>
<feature type="compositionally biased region" description="Acidic residues" evidence="4">
    <location>
        <begin position="68"/>
        <end position="83"/>
    </location>
</feature>
<dbReference type="InterPro" id="IPR035979">
    <property type="entry name" value="RBD_domain_sf"/>
</dbReference>
<evidence type="ECO:0000313" key="6">
    <source>
        <dbReference type="EMBL" id="GIM11964.1"/>
    </source>
</evidence>
<feature type="compositionally biased region" description="Low complexity" evidence="4">
    <location>
        <begin position="88"/>
        <end position="101"/>
    </location>
</feature>
<feature type="compositionally biased region" description="Gly residues" evidence="4">
    <location>
        <begin position="471"/>
        <end position="497"/>
    </location>
</feature>
<feature type="compositionally biased region" description="Basic and acidic residues" evidence="4">
    <location>
        <begin position="9"/>
        <end position="29"/>
    </location>
</feature>
<feature type="compositionally biased region" description="Acidic residues" evidence="4">
    <location>
        <begin position="147"/>
        <end position="163"/>
    </location>
</feature>
<feature type="compositionally biased region" description="Acidic residues" evidence="4">
    <location>
        <begin position="230"/>
        <end position="253"/>
    </location>
</feature>
<evidence type="ECO:0000256" key="2">
    <source>
        <dbReference type="ARBA" id="ARBA00022884"/>
    </source>
</evidence>
<dbReference type="AlphaFoldDB" id="A0A8J4GR71"/>
<dbReference type="SMART" id="SM00360">
    <property type="entry name" value="RRM"/>
    <property type="match status" value="2"/>
</dbReference>
<dbReference type="PANTHER" id="PTHR23236:SF119">
    <property type="entry name" value="NUCLEAR RNA-BINDING PROTEIN SART-3"/>
    <property type="match status" value="1"/>
</dbReference>
<dbReference type="PANTHER" id="PTHR23236">
    <property type="entry name" value="EUKARYOTIC TRANSLATION INITIATION FACTOR 4B/4H"/>
    <property type="match status" value="1"/>
</dbReference>
<accession>A0A8J4GR71</accession>
<dbReference type="GO" id="GO:0003723">
    <property type="term" value="F:RNA binding"/>
    <property type="evidence" value="ECO:0007669"/>
    <property type="project" value="UniProtKB-UniRule"/>
</dbReference>
<dbReference type="Pfam" id="PF00076">
    <property type="entry name" value="RRM_1"/>
    <property type="match status" value="2"/>
</dbReference>
<dbReference type="Proteomes" id="UP000722791">
    <property type="component" value="Unassembled WGS sequence"/>
</dbReference>
<keyword evidence="1" id="KW-0677">Repeat</keyword>
<dbReference type="SUPFAM" id="SSF54928">
    <property type="entry name" value="RNA-binding domain, RBD"/>
    <property type="match status" value="2"/>
</dbReference>
<feature type="compositionally biased region" description="Low complexity" evidence="4">
    <location>
        <begin position="126"/>
        <end position="139"/>
    </location>
</feature>
<feature type="compositionally biased region" description="Low complexity" evidence="4">
    <location>
        <begin position="48"/>
        <end position="58"/>
    </location>
</feature>
<feature type="region of interest" description="Disordered" evidence="4">
    <location>
        <begin position="1"/>
        <end position="264"/>
    </location>
</feature>
<evidence type="ECO:0000259" key="5">
    <source>
        <dbReference type="PROSITE" id="PS50102"/>
    </source>
</evidence>
<feature type="compositionally biased region" description="Acidic residues" evidence="4">
    <location>
        <begin position="102"/>
        <end position="118"/>
    </location>
</feature>
<feature type="compositionally biased region" description="Acidic residues" evidence="4">
    <location>
        <begin position="188"/>
        <end position="208"/>
    </location>
</feature>
<feature type="non-terminal residue" evidence="6">
    <location>
        <position position="1"/>
    </location>
</feature>
<dbReference type="EMBL" id="BNCQ01000041">
    <property type="protein sequence ID" value="GIM11964.1"/>
    <property type="molecule type" value="Genomic_DNA"/>
</dbReference>
<name>A0A8J4GR71_9CHLO</name>
<sequence length="497" mass="51747">MGKPVAKASGKELKAKQAAVKLEKKKVPEPSDSSDDDDSDDSDDSDEAPVPVKKGVAPAKPPAKKVEDSDDDSDDDDDSDSEDEPPKKAAALPAKPKAAASDDSDDDDDEDSDSDDDEPPAKKGKPAPAAKAPAPAAKKPAAKKESDSDDDDSEDDDDDSDEEPAPKKGKAAAAPAPAKKAPAKKESSDEEDSDDDDSDDDDDDDEDGDAKMTEAKKAAPAPAAKRKQDDDDEDDEDDSDEEDEEEEKEEEKEEPTPKPVAKKQRLDLAGNAAATNGHSGESARVFVGNLSWGATEDHLRSHFKDCGKIVNVRMGVDPTTGRSRGFAHVEFADAAQAQKAVSKAGTEIEGRAIKVEITQPRNQSFGSGGGGGGGGANAGDIDGTTIFVKGFDVNYGSEDDIRAALEETFGGCGTIKSIRMPSDREAGTLKGFAYIEFDSTEAKNAAGELDGSEAVGGYLKVDVNVIRRDNSGGGRGGRGGGRGGFGGRDGGRGFGGR</sequence>
<feature type="compositionally biased region" description="Low complexity" evidence="4">
    <location>
        <begin position="171"/>
        <end position="180"/>
    </location>
</feature>
<evidence type="ECO:0000313" key="7">
    <source>
        <dbReference type="Proteomes" id="UP000722791"/>
    </source>
</evidence>
<feature type="domain" description="RRM" evidence="5">
    <location>
        <begin position="384"/>
        <end position="466"/>
    </location>
</feature>
<feature type="domain" description="RRM" evidence="5">
    <location>
        <begin position="283"/>
        <end position="360"/>
    </location>
</feature>
<feature type="compositionally biased region" description="Acidic residues" evidence="4">
    <location>
        <begin position="32"/>
        <end position="47"/>
    </location>
</feature>
<comment type="caution">
    <text evidence="6">The sequence shown here is derived from an EMBL/GenBank/DDBJ whole genome shotgun (WGS) entry which is preliminary data.</text>
</comment>
<organism evidence="6 7">
    <name type="scientific">Volvox reticuliferus</name>
    <dbReference type="NCBI Taxonomy" id="1737510"/>
    <lineage>
        <taxon>Eukaryota</taxon>
        <taxon>Viridiplantae</taxon>
        <taxon>Chlorophyta</taxon>
        <taxon>core chlorophytes</taxon>
        <taxon>Chlorophyceae</taxon>
        <taxon>CS clade</taxon>
        <taxon>Chlamydomonadales</taxon>
        <taxon>Volvocaceae</taxon>
        <taxon>Volvox</taxon>
    </lineage>
</organism>